<dbReference type="AlphaFoldDB" id="A0A8E2ANQ4"/>
<feature type="region of interest" description="Disordered" evidence="1">
    <location>
        <begin position="1"/>
        <end position="27"/>
    </location>
</feature>
<name>A0A8E2ANQ4_9APHY</name>
<feature type="compositionally biased region" description="Acidic residues" evidence="1">
    <location>
        <begin position="149"/>
        <end position="160"/>
    </location>
</feature>
<evidence type="ECO:0000313" key="2">
    <source>
        <dbReference type="EMBL" id="OCH85580.1"/>
    </source>
</evidence>
<feature type="compositionally biased region" description="Polar residues" evidence="1">
    <location>
        <begin position="349"/>
        <end position="361"/>
    </location>
</feature>
<feature type="region of interest" description="Disordered" evidence="1">
    <location>
        <begin position="349"/>
        <end position="428"/>
    </location>
</feature>
<feature type="compositionally biased region" description="Low complexity" evidence="1">
    <location>
        <begin position="256"/>
        <end position="272"/>
    </location>
</feature>
<keyword evidence="3" id="KW-1185">Reference proteome</keyword>
<feature type="region of interest" description="Disordered" evidence="1">
    <location>
        <begin position="145"/>
        <end position="165"/>
    </location>
</feature>
<dbReference type="Proteomes" id="UP000250043">
    <property type="component" value="Unassembled WGS sequence"/>
</dbReference>
<sequence>MSDASYLRGPDSGASSPGGRGYTNANGVKTMRFSMGNSVPMTQAAQLIRASSESASVAHQSDLHIQLEGLSVHDSMSASTSLPPMKPPPTQRAPSPGMHLSAFPEPPAATLAFRRQQAVSHDRAVSIVSMNTDSELCAIAELMSSSAENGEEPGEPELADPFEKFPLPTPEEVAALFDDSAASVEEDPRANRHSTSSSRPSSAKHTSLSGSVYADSEGGHSSAGYGESALLSPLSAAFPAYHLPRSAMLRNRDSDTPSLSSSISVLSTPSLSRPSSIQQLPYASPPVSPIITTPVDVIPTSPYGRNHLGVIQEVRTSEDLECPTQYQGDNFGSKTAYSEMSNGALQSPINAEYDGTQTGDDSQSDQKAYHAKNRPHSLAPSQDSSVSTRSDSPSWQSSDKSVQGGSALGRLFSKDRKRSSSGNVGMSQSHFSLSEVDLKAAKVEEKQRKKQDSKEKSERLAQELKDKEKARKNATEADRKSVSGRSKHNRWEERAVMYGGRFTSSSRLCTGLGIECSMVGSYVMYIDGRTGAGAQ</sequence>
<evidence type="ECO:0000256" key="1">
    <source>
        <dbReference type="SAM" id="MobiDB-lite"/>
    </source>
</evidence>
<proteinExistence type="predicted"/>
<dbReference type="EMBL" id="KV722575">
    <property type="protein sequence ID" value="OCH85580.1"/>
    <property type="molecule type" value="Genomic_DNA"/>
</dbReference>
<gene>
    <name evidence="2" type="ORF">OBBRIDRAFT_298061</name>
</gene>
<feature type="region of interest" description="Disordered" evidence="1">
    <location>
        <begin position="252"/>
        <end position="286"/>
    </location>
</feature>
<protein>
    <submittedName>
        <fullName evidence="2">Uncharacterized protein</fullName>
    </submittedName>
</protein>
<feature type="region of interest" description="Disordered" evidence="1">
    <location>
        <begin position="75"/>
        <end position="96"/>
    </location>
</feature>
<feature type="region of interest" description="Disordered" evidence="1">
    <location>
        <begin position="183"/>
        <end position="222"/>
    </location>
</feature>
<feature type="compositionally biased region" description="Low complexity" evidence="1">
    <location>
        <begin position="380"/>
        <end position="401"/>
    </location>
</feature>
<reference evidence="2 3" key="1">
    <citation type="submission" date="2016-07" db="EMBL/GenBank/DDBJ databases">
        <title>Draft genome of the white-rot fungus Obba rivulosa 3A-2.</title>
        <authorList>
            <consortium name="DOE Joint Genome Institute"/>
            <person name="Miettinen O."/>
            <person name="Riley R."/>
            <person name="Acob R."/>
            <person name="Barry K."/>
            <person name="Cullen D."/>
            <person name="De Vries R."/>
            <person name="Hainaut M."/>
            <person name="Hatakka A."/>
            <person name="Henrissat B."/>
            <person name="Hilden K."/>
            <person name="Kuo R."/>
            <person name="Labutti K."/>
            <person name="Lipzen A."/>
            <person name="Makela M.R."/>
            <person name="Sandor L."/>
            <person name="Spatafora J.W."/>
            <person name="Grigoriev I.V."/>
            <person name="Hibbett D.S."/>
        </authorList>
    </citation>
    <scope>NUCLEOTIDE SEQUENCE [LARGE SCALE GENOMIC DNA]</scope>
    <source>
        <strain evidence="2 3">3A-2</strain>
    </source>
</reference>
<feature type="region of interest" description="Disordered" evidence="1">
    <location>
        <begin position="443"/>
        <end position="488"/>
    </location>
</feature>
<accession>A0A8E2ANQ4</accession>
<organism evidence="2 3">
    <name type="scientific">Obba rivulosa</name>
    <dbReference type="NCBI Taxonomy" id="1052685"/>
    <lineage>
        <taxon>Eukaryota</taxon>
        <taxon>Fungi</taxon>
        <taxon>Dikarya</taxon>
        <taxon>Basidiomycota</taxon>
        <taxon>Agaricomycotina</taxon>
        <taxon>Agaricomycetes</taxon>
        <taxon>Polyporales</taxon>
        <taxon>Gelatoporiaceae</taxon>
        <taxon>Obba</taxon>
    </lineage>
</organism>
<evidence type="ECO:0000313" key="3">
    <source>
        <dbReference type="Proteomes" id="UP000250043"/>
    </source>
</evidence>
<feature type="compositionally biased region" description="Low complexity" evidence="1">
    <location>
        <begin position="193"/>
        <end position="207"/>
    </location>
</feature>
<feature type="compositionally biased region" description="Basic and acidic residues" evidence="1">
    <location>
        <begin position="443"/>
        <end position="481"/>
    </location>
</feature>